<keyword evidence="1" id="KW-1003">Cell membrane</keyword>
<evidence type="ECO:0000313" key="7">
    <source>
        <dbReference type="Proteomes" id="UP001596022"/>
    </source>
</evidence>
<name>A0ABV9GNU6_9BACL</name>
<keyword evidence="4 5" id="KW-0472">Membrane</keyword>
<proteinExistence type="predicted"/>
<dbReference type="EMBL" id="JBHSFW010000010">
    <property type="protein sequence ID" value="MFC4619648.1"/>
    <property type="molecule type" value="Genomic_DNA"/>
</dbReference>
<keyword evidence="7" id="KW-1185">Reference proteome</keyword>
<evidence type="ECO:0000256" key="5">
    <source>
        <dbReference type="SAM" id="Phobius"/>
    </source>
</evidence>
<dbReference type="Proteomes" id="UP001596022">
    <property type="component" value="Unassembled WGS sequence"/>
</dbReference>
<evidence type="ECO:0000256" key="4">
    <source>
        <dbReference type="ARBA" id="ARBA00023136"/>
    </source>
</evidence>
<organism evidence="6 7">
    <name type="scientific">Camelliibacillus cellulosilyticus</name>
    <dbReference type="NCBI Taxonomy" id="2174486"/>
    <lineage>
        <taxon>Bacteria</taxon>
        <taxon>Bacillati</taxon>
        <taxon>Bacillota</taxon>
        <taxon>Bacilli</taxon>
        <taxon>Bacillales</taxon>
        <taxon>Sporolactobacillaceae</taxon>
        <taxon>Camelliibacillus</taxon>
    </lineage>
</organism>
<evidence type="ECO:0000256" key="2">
    <source>
        <dbReference type="ARBA" id="ARBA00022692"/>
    </source>
</evidence>
<accession>A0ABV9GNU6</accession>
<keyword evidence="3 5" id="KW-1133">Transmembrane helix</keyword>
<reference evidence="7" key="1">
    <citation type="journal article" date="2019" name="Int. J. Syst. Evol. Microbiol.">
        <title>The Global Catalogue of Microorganisms (GCM) 10K type strain sequencing project: providing services to taxonomists for standard genome sequencing and annotation.</title>
        <authorList>
            <consortium name="The Broad Institute Genomics Platform"/>
            <consortium name="The Broad Institute Genome Sequencing Center for Infectious Disease"/>
            <person name="Wu L."/>
            <person name="Ma J."/>
        </authorList>
    </citation>
    <scope>NUCLEOTIDE SEQUENCE [LARGE SCALE GENOMIC DNA]</scope>
    <source>
        <strain evidence="7">CGMCC 1.16306</strain>
    </source>
</reference>
<comment type="caution">
    <text evidence="6">The sequence shown here is derived from an EMBL/GenBank/DDBJ whole genome shotgun (WGS) entry which is preliminary data.</text>
</comment>
<dbReference type="RefSeq" id="WP_376846739.1">
    <property type="nucleotide sequence ID" value="NZ_JBHSFW010000010.1"/>
</dbReference>
<feature type="transmembrane region" description="Helical" evidence="5">
    <location>
        <begin position="69"/>
        <end position="86"/>
    </location>
</feature>
<keyword evidence="2 5" id="KW-0812">Transmembrane</keyword>
<dbReference type="InterPro" id="IPR010899">
    <property type="entry name" value="UPF0344"/>
</dbReference>
<evidence type="ECO:0000256" key="3">
    <source>
        <dbReference type="ARBA" id="ARBA00022989"/>
    </source>
</evidence>
<evidence type="ECO:0000313" key="6">
    <source>
        <dbReference type="EMBL" id="MFC4619648.1"/>
    </source>
</evidence>
<evidence type="ECO:0000256" key="1">
    <source>
        <dbReference type="ARBA" id="ARBA00022475"/>
    </source>
</evidence>
<sequence length="115" mass="12769">MLHAHVGFWTLAIILFIVSYILVKTGSGKAQKVVHMILRLVYLCVFITGIIMVVQFYGGGSYGWPTVKGLFGLLVLAMMEMVLVKANKKQNTIVYWILLIIGLIAVFYIGYGVLG</sequence>
<feature type="transmembrane region" description="Helical" evidence="5">
    <location>
        <begin position="37"/>
        <end position="57"/>
    </location>
</feature>
<gene>
    <name evidence="6" type="ORF">ACFO4N_13075</name>
</gene>
<dbReference type="Pfam" id="PF07457">
    <property type="entry name" value="DUF1516"/>
    <property type="match status" value="1"/>
</dbReference>
<feature type="transmembrane region" description="Helical" evidence="5">
    <location>
        <begin position="6"/>
        <end position="25"/>
    </location>
</feature>
<feature type="transmembrane region" description="Helical" evidence="5">
    <location>
        <begin position="93"/>
        <end position="114"/>
    </location>
</feature>
<protein>
    <submittedName>
        <fullName evidence="6">DUF1516 family protein</fullName>
    </submittedName>
</protein>